<reference evidence="1 2" key="1">
    <citation type="submission" date="2019-05" db="EMBL/GenBank/DDBJ databases">
        <title>Mikania micrantha, genome provides insights into the molecular mechanism of rapid growth.</title>
        <authorList>
            <person name="Liu B."/>
        </authorList>
    </citation>
    <scope>NUCLEOTIDE SEQUENCE [LARGE SCALE GENOMIC DNA]</scope>
    <source>
        <strain evidence="1">NLD-2019</strain>
        <tissue evidence="1">Leaf</tissue>
    </source>
</reference>
<dbReference type="OrthoDB" id="5835829at2759"/>
<dbReference type="AlphaFoldDB" id="A0A5N6PR04"/>
<comment type="caution">
    <text evidence="1">The sequence shown here is derived from an EMBL/GenBank/DDBJ whole genome shotgun (WGS) entry which is preliminary data.</text>
</comment>
<evidence type="ECO:0000313" key="1">
    <source>
        <dbReference type="EMBL" id="KAD6795982.1"/>
    </source>
</evidence>
<gene>
    <name evidence="1" type="ORF">E3N88_06878</name>
</gene>
<protein>
    <submittedName>
        <fullName evidence="1">Uncharacterized protein</fullName>
    </submittedName>
</protein>
<name>A0A5N6PR04_9ASTR</name>
<accession>A0A5N6PR04</accession>
<dbReference type="EMBL" id="SZYD01000003">
    <property type="protein sequence ID" value="KAD6795982.1"/>
    <property type="molecule type" value="Genomic_DNA"/>
</dbReference>
<sequence length="175" mass="19711">MGGDITGVGVVDDKKSKLARALLFQAIPEELGHYASECEQQKKQDHEVNLVQGQEEEPALLFSAVQGEEELSMVLLNEDKISQSLVLVIATHLFYDEGHPPFILRRRYDRSDWEKENRQTKMWEHGAFTLFPKMLPIGPLLATVKSTRQVGHFSNEDSTCLTWLAHQPVRSAGGP</sequence>
<keyword evidence="2" id="KW-1185">Reference proteome</keyword>
<evidence type="ECO:0000313" key="2">
    <source>
        <dbReference type="Proteomes" id="UP000326396"/>
    </source>
</evidence>
<proteinExistence type="predicted"/>
<dbReference type="Proteomes" id="UP000326396">
    <property type="component" value="Linkage Group LG11"/>
</dbReference>
<organism evidence="1 2">
    <name type="scientific">Mikania micrantha</name>
    <name type="common">bitter vine</name>
    <dbReference type="NCBI Taxonomy" id="192012"/>
    <lineage>
        <taxon>Eukaryota</taxon>
        <taxon>Viridiplantae</taxon>
        <taxon>Streptophyta</taxon>
        <taxon>Embryophyta</taxon>
        <taxon>Tracheophyta</taxon>
        <taxon>Spermatophyta</taxon>
        <taxon>Magnoliopsida</taxon>
        <taxon>eudicotyledons</taxon>
        <taxon>Gunneridae</taxon>
        <taxon>Pentapetalae</taxon>
        <taxon>asterids</taxon>
        <taxon>campanulids</taxon>
        <taxon>Asterales</taxon>
        <taxon>Asteraceae</taxon>
        <taxon>Asteroideae</taxon>
        <taxon>Heliantheae alliance</taxon>
        <taxon>Eupatorieae</taxon>
        <taxon>Mikania</taxon>
    </lineage>
</organism>